<dbReference type="InterPro" id="IPR006046">
    <property type="entry name" value="Alpha_amylase"/>
</dbReference>
<dbReference type="InterPro" id="IPR006047">
    <property type="entry name" value="GH13_cat_dom"/>
</dbReference>
<dbReference type="GO" id="GO:0043169">
    <property type="term" value="F:cation binding"/>
    <property type="evidence" value="ECO:0007669"/>
    <property type="project" value="InterPro"/>
</dbReference>
<dbReference type="InterPro" id="IPR045857">
    <property type="entry name" value="O16G_dom_2"/>
</dbReference>
<evidence type="ECO:0000313" key="5">
    <source>
        <dbReference type="EMBL" id="MBE1487248.1"/>
    </source>
</evidence>
<organism evidence="5 6">
    <name type="scientific">Plantactinospora soyae</name>
    <dbReference type="NCBI Taxonomy" id="1544732"/>
    <lineage>
        <taxon>Bacteria</taxon>
        <taxon>Bacillati</taxon>
        <taxon>Actinomycetota</taxon>
        <taxon>Actinomycetes</taxon>
        <taxon>Micromonosporales</taxon>
        <taxon>Micromonosporaceae</taxon>
        <taxon>Plantactinospora</taxon>
    </lineage>
</organism>
<comment type="caution">
    <text evidence="5">The sequence shown here is derived from an EMBL/GenBank/DDBJ whole genome shotgun (WGS) entry which is preliminary data.</text>
</comment>
<evidence type="ECO:0000259" key="4">
    <source>
        <dbReference type="SMART" id="SM00642"/>
    </source>
</evidence>
<dbReference type="InterPro" id="IPR017853">
    <property type="entry name" value="GH"/>
</dbReference>
<evidence type="ECO:0000256" key="3">
    <source>
        <dbReference type="RuleBase" id="RU361134"/>
    </source>
</evidence>
<proteinExistence type="inferred from homology"/>
<dbReference type="Pfam" id="PF00128">
    <property type="entry name" value="Alpha-amylase"/>
    <property type="match status" value="2"/>
</dbReference>
<dbReference type="SUPFAM" id="SSF51445">
    <property type="entry name" value="(Trans)glycosidases"/>
    <property type="match status" value="1"/>
</dbReference>
<dbReference type="Gene3D" id="3.20.20.80">
    <property type="entry name" value="Glycosidases"/>
    <property type="match status" value="1"/>
</dbReference>
<dbReference type="PANTHER" id="PTHR10357">
    <property type="entry name" value="ALPHA-AMYLASE FAMILY MEMBER"/>
    <property type="match status" value="1"/>
</dbReference>
<evidence type="ECO:0000256" key="2">
    <source>
        <dbReference type="RuleBase" id="RU003615"/>
    </source>
</evidence>
<evidence type="ECO:0000313" key="6">
    <source>
        <dbReference type="Proteomes" id="UP000649753"/>
    </source>
</evidence>
<keyword evidence="5" id="KW-0413">Isomerase</keyword>
<dbReference type="EC" id="3.2.1.1" evidence="3"/>
<dbReference type="SMART" id="SM00642">
    <property type="entry name" value="Aamy"/>
    <property type="match status" value="1"/>
</dbReference>
<dbReference type="RefSeq" id="WP_192767126.1">
    <property type="nucleotide sequence ID" value="NZ_JADBEB010000001.1"/>
</dbReference>
<dbReference type="Proteomes" id="UP000649753">
    <property type="component" value="Unassembled WGS sequence"/>
</dbReference>
<dbReference type="Gene3D" id="3.90.400.10">
    <property type="entry name" value="Oligo-1,6-glucosidase, Domain 2"/>
    <property type="match status" value="1"/>
</dbReference>
<dbReference type="PRINTS" id="PR00110">
    <property type="entry name" value="ALPHAAMYLASE"/>
</dbReference>
<dbReference type="PANTHER" id="PTHR10357:SF219">
    <property type="entry name" value="MALTOSE ALPHA-D-GLUCOSYLTRANSFERASE"/>
    <property type="match status" value="1"/>
</dbReference>
<keyword evidence="3 5" id="KW-0378">Hydrolase</keyword>
<dbReference type="EMBL" id="JADBEB010000001">
    <property type="protein sequence ID" value="MBE1487248.1"/>
    <property type="molecule type" value="Genomic_DNA"/>
</dbReference>
<protein>
    <recommendedName>
        <fullName evidence="3">Alpha-amylase</fullName>
        <ecNumber evidence="3">3.2.1.1</ecNumber>
    </recommendedName>
</protein>
<comment type="catalytic activity">
    <reaction evidence="3">
        <text>Endohydrolysis of (1-&gt;4)-alpha-D-glucosidic linkages in polysaccharides containing three or more (1-&gt;4)-alpha-linked D-glucose units.</text>
        <dbReference type="EC" id="3.2.1.1"/>
    </reaction>
</comment>
<dbReference type="CDD" id="cd11334">
    <property type="entry name" value="AmyAc_TreS"/>
    <property type="match status" value="1"/>
</dbReference>
<keyword evidence="6" id="KW-1185">Reference proteome</keyword>
<dbReference type="AlphaFoldDB" id="A0A927M310"/>
<gene>
    <name evidence="5" type="ORF">H4W31_002886</name>
</gene>
<dbReference type="GO" id="GO:0004556">
    <property type="term" value="F:alpha-amylase activity"/>
    <property type="evidence" value="ECO:0007669"/>
    <property type="project" value="UniProtKB-UniRule"/>
</dbReference>
<dbReference type="GO" id="GO:0016853">
    <property type="term" value="F:isomerase activity"/>
    <property type="evidence" value="ECO:0007669"/>
    <property type="project" value="UniProtKB-KW"/>
</dbReference>
<sequence>MTDRWYAEAVVYCLDIDTYADSDGDGIGDINGLIGRLDYLARLGVTCLWLHPIHPSPARDDGYDATDFYGIDPRFGTLGDFAELLHQAANRGIKVIIDLVVNHTSNEHPWFVSARSSPDSPYRDWFVWSEKEPPDRRQGMVFPGEQDETWSYDRTAKAWFYHRFYRFQPDLNFGNPAVRAEIKKIMSFWLQLGVAGFRIDAAPFIIEQTEPGNPNSPKDFEFLTELRQHVQWRRADALLLAEANVEPAKLVDYFGDSGGSANRLHMLFDFMLNGRLMLALARKDPEPIIDALRDTPALPAGAQWATFLRNHDEVDLSRLTAEQRAEVYEQFGPDENMRIYDRGIRRRLAPMLGNDRRRIELAYALQFSLRGTPVLRYGEEIGMGEDLSLPGREAIRTPMQWSGKPNAGFSSAEAEKLVRPVVDSGEYGFERVNVTAQRHDPMSLLAWFERMTRTLRESPEVGSGTCTHVDQELPPGVLAHRADGPTGCMLFLHNLGTKPVIVNLASLFPEADLPGDVLADREYDPVAKFDALHLAGYGYRWIRLRRSDAVE</sequence>
<dbReference type="GO" id="GO:0005975">
    <property type="term" value="P:carbohydrate metabolic process"/>
    <property type="evidence" value="ECO:0007669"/>
    <property type="project" value="InterPro"/>
</dbReference>
<keyword evidence="3 5" id="KW-0326">Glycosidase</keyword>
<name>A0A927M310_9ACTN</name>
<keyword evidence="3" id="KW-0119">Carbohydrate metabolism</keyword>
<feature type="domain" description="Glycosyl hydrolase family 13 catalytic" evidence="4">
    <location>
        <begin position="13"/>
        <end position="416"/>
    </location>
</feature>
<accession>A0A927M310</accession>
<comment type="similarity">
    <text evidence="1 2">Belongs to the glycosyl hydrolase 13 family.</text>
</comment>
<reference evidence="5" key="1">
    <citation type="submission" date="2020-10" db="EMBL/GenBank/DDBJ databases">
        <title>Sequencing the genomes of 1000 actinobacteria strains.</title>
        <authorList>
            <person name="Klenk H.-P."/>
        </authorList>
    </citation>
    <scope>NUCLEOTIDE SEQUENCE</scope>
    <source>
        <strain evidence="5">DSM 46832</strain>
    </source>
</reference>
<evidence type="ECO:0000256" key="1">
    <source>
        <dbReference type="ARBA" id="ARBA00008061"/>
    </source>
</evidence>